<reference evidence="2" key="1">
    <citation type="submission" date="2020-07" db="EMBL/GenBank/DDBJ databases">
        <authorList>
            <person name="Lin J."/>
        </authorList>
    </citation>
    <scope>NUCLEOTIDE SEQUENCE</scope>
</reference>
<gene>
    <name evidence="2" type="ORF">CB5_LOCUS17689</name>
</gene>
<feature type="domain" description="Tf2-1-like SH3-like" evidence="1">
    <location>
        <begin position="8"/>
        <end position="72"/>
    </location>
</feature>
<protein>
    <recommendedName>
        <fullName evidence="1">Tf2-1-like SH3-like domain-containing protein</fullName>
    </recommendedName>
</protein>
<accession>A0A6V7PUX0</accession>
<dbReference type="InterPro" id="IPR056924">
    <property type="entry name" value="SH3_Tf2-1"/>
</dbReference>
<evidence type="ECO:0000259" key="1">
    <source>
        <dbReference type="Pfam" id="PF24626"/>
    </source>
</evidence>
<evidence type="ECO:0000313" key="2">
    <source>
        <dbReference type="EMBL" id="CAD1834478.1"/>
    </source>
</evidence>
<dbReference type="PANTHER" id="PTHR46148:SF60">
    <property type="entry name" value="CHROMO DOMAIN-CONTAINING PROTEIN"/>
    <property type="match status" value="1"/>
</dbReference>
<name>A0A6V7PUX0_ANACO</name>
<proteinExistence type="predicted"/>
<dbReference type="EMBL" id="LR862152">
    <property type="protein sequence ID" value="CAD1834478.1"/>
    <property type="molecule type" value="Genomic_DNA"/>
</dbReference>
<dbReference type="PANTHER" id="PTHR46148">
    <property type="entry name" value="CHROMO DOMAIN-CONTAINING PROTEIN"/>
    <property type="match status" value="1"/>
</dbReference>
<sequence>MVQAFQVGDHVFLKVSPTRGIRRFGIREKLSPRFIGPYEILERVGPVAYRLALPPNLSGVHNVFYVSVLRKYIFDPAHVLDATPIELRDDLSFEEQPVRILAHEVRKLRNRDIPGLISSFASFGFWVIFSPLEKHWRRDWSLLEGRTSTSVDLEPCLELLERHDDLRLETDSYAYLPLCSFAHACEGCSPQAGTPKIAIATHARPCGIGRRNGMPWERLIPRVGILTTTGPLGTAQAGLPTSRSYRIGTLVT</sequence>
<organism evidence="2">
    <name type="scientific">Ananas comosus var. bracteatus</name>
    <name type="common">red pineapple</name>
    <dbReference type="NCBI Taxonomy" id="296719"/>
    <lineage>
        <taxon>Eukaryota</taxon>
        <taxon>Viridiplantae</taxon>
        <taxon>Streptophyta</taxon>
        <taxon>Embryophyta</taxon>
        <taxon>Tracheophyta</taxon>
        <taxon>Spermatophyta</taxon>
        <taxon>Magnoliopsida</taxon>
        <taxon>Liliopsida</taxon>
        <taxon>Poales</taxon>
        <taxon>Bromeliaceae</taxon>
        <taxon>Bromelioideae</taxon>
        <taxon>Ananas</taxon>
    </lineage>
</organism>
<dbReference type="Pfam" id="PF24626">
    <property type="entry name" value="SH3_Tf2-1"/>
    <property type="match status" value="1"/>
</dbReference>
<dbReference type="AlphaFoldDB" id="A0A6V7PUX0"/>